<dbReference type="Proteomes" id="UP001054945">
    <property type="component" value="Unassembled WGS sequence"/>
</dbReference>
<reference evidence="1 2" key="1">
    <citation type="submission" date="2021-06" db="EMBL/GenBank/DDBJ databases">
        <title>Caerostris extrusa draft genome.</title>
        <authorList>
            <person name="Kono N."/>
            <person name="Arakawa K."/>
        </authorList>
    </citation>
    <scope>NUCLEOTIDE SEQUENCE [LARGE SCALE GENOMIC DNA]</scope>
</reference>
<proteinExistence type="predicted"/>
<comment type="caution">
    <text evidence="1">The sequence shown here is derived from an EMBL/GenBank/DDBJ whole genome shotgun (WGS) entry which is preliminary data.</text>
</comment>
<gene>
    <name evidence="1" type="ORF">CEXT_343701</name>
</gene>
<name>A0AAV4TJ21_CAEEX</name>
<accession>A0AAV4TJ21</accession>
<protein>
    <submittedName>
        <fullName evidence="1">Uncharacterized protein</fullName>
    </submittedName>
</protein>
<evidence type="ECO:0000313" key="2">
    <source>
        <dbReference type="Proteomes" id="UP001054945"/>
    </source>
</evidence>
<sequence>MSFLSLPKLEASISFESKGSCTPKRSFKREECRTSYSAERATLPKKKLSLPNELSLPYELSLPNEPSLPNELSAE</sequence>
<keyword evidence="2" id="KW-1185">Reference proteome</keyword>
<evidence type="ECO:0000313" key="1">
    <source>
        <dbReference type="EMBL" id="GIY44765.1"/>
    </source>
</evidence>
<dbReference type="EMBL" id="BPLR01011193">
    <property type="protein sequence ID" value="GIY44765.1"/>
    <property type="molecule type" value="Genomic_DNA"/>
</dbReference>
<dbReference type="AlphaFoldDB" id="A0AAV4TJ21"/>
<organism evidence="1 2">
    <name type="scientific">Caerostris extrusa</name>
    <name type="common">Bark spider</name>
    <name type="synonym">Caerostris bankana</name>
    <dbReference type="NCBI Taxonomy" id="172846"/>
    <lineage>
        <taxon>Eukaryota</taxon>
        <taxon>Metazoa</taxon>
        <taxon>Ecdysozoa</taxon>
        <taxon>Arthropoda</taxon>
        <taxon>Chelicerata</taxon>
        <taxon>Arachnida</taxon>
        <taxon>Araneae</taxon>
        <taxon>Araneomorphae</taxon>
        <taxon>Entelegynae</taxon>
        <taxon>Araneoidea</taxon>
        <taxon>Araneidae</taxon>
        <taxon>Caerostris</taxon>
    </lineage>
</organism>